<keyword evidence="4" id="KW-1185">Reference proteome</keyword>
<feature type="compositionally biased region" description="Pro residues" evidence="1">
    <location>
        <begin position="20"/>
        <end position="29"/>
    </location>
</feature>
<gene>
    <name evidence="3" type="ORF">LMG29542_04108</name>
</gene>
<dbReference type="PANTHER" id="PTHR21193:SF3">
    <property type="entry name" value="OXIDOREDUCTASE-LIKE DOMAIN-CONTAINING PROTEIN 1"/>
    <property type="match status" value="1"/>
</dbReference>
<sequence>MPQAHVRQSQRNEDPAARADPPPVPPTRPSPDDCCRSGCDPCVFDLYNEALERYDAALAEWETRHGKRAP</sequence>
<dbReference type="InterPro" id="IPR039251">
    <property type="entry name" value="OXLD1"/>
</dbReference>
<dbReference type="AlphaFoldDB" id="A0A6J5E7G3"/>
<accession>A0A6J5E7G3</accession>
<protein>
    <recommendedName>
        <fullName evidence="2">Oxidoreductase-like domain-containing protein</fullName>
    </recommendedName>
</protein>
<evidence type="ECO:0000256" key="1">
    <source>
        <dbReference type="SAM" id="MobiDB-lite"/>
    </source>
</evidence>
<dbReference type="PANTHER" id="PTHR21193">
    <property type="entry name" value="OXIDOREDUCTASE-LIKE DOMAIN-CONTAINING PROTEIN 1"/>
    <property type="match status" value="1"/>
</dbReference>
<reference evidence="3 4" key="1">
    <citation type="submission" date="2020-04" db="EMBL/GenBank/DDBJ databases">
        <authorList>
            <person name="De Canck E."/>
        </authorList>
    </citation>
    <scope>NUCLEOTIDE SEQUENCE [LARGE SCALE GENOMIC DNA]</scope>
    <source>
        <strain evidence="3 4">LMG 29542</strain>
    </source>
</reference>
<evidence type="ECO:0000313" key="4">
    <source>
        <dbReference type="Proteomes" id="UP000494363"/>
    </source>
</evidence>
<dbReference type="EMBL" id="CADIKH010000018">
    <property type="protein sequence ID" value="CAB3761544.1"/>
    <property type="molecule type" value="Genomic_DNA"/>
</dbReference>
<evidence type="ECO:0000259" key="2">
    <source>
        <dbReference type="Pfam" id="PF09791"/>
    </source>
</evidence>
<name>A0A6J5E7G3_9BURK</name>
<dbReference type="Pfam" id="PF09791">
    <property type="entry name" value="Oxidored-like"/>
    <property type="match status" value="1"/>
</dbReference>
<dbReference type="Proteomes" id="UP000494363">
    <property type="component" value="Unassembled WGS sequence"/>
</dbReference>
<evidence type="ECO:0000313" key="3">
    <source>
        <dbReference type="EMBL" id="CAB3761544.1"/>
    </source>
</evidence>
<proteinExistence type="predicted"/>
<dbReference type="InterPro" id="IPR019180">
    <property type="entry name" value="Oxidoreductase-like_N"/>
</dbReference>
<organism evidence="3 4">
    <name type="scientific">Paraburkholderia humisilvae</name>
    <dbReference type="NCBI Taxonomy" id="627669"/>
    <lineage>
        <taxon>Bacteria</taxon>
        <taxon>Pseudomonadati</taxon>
        <taxon>Pseudomonadota</taxon>
        <taxon>Betaproteobacteria</taxon>
        <taxon>Burkholderiales</taxon>
        <taxon>Burkholderiaceae</taxon>
        <taxon>Paraburkholderia</taxon>
    </lineage>
</organism>
<feature type="region of interest" description="Disordered" evidence="1">
    <location>
        <begin position="1"/>
        <end position="34"/>
    </location>
</feature>
<feature type="domain" description="Oxidoreductase-like" evidence="2">
    <location>
        <begin position="24"/>
        <end position="62"/>
    </location>
</feature>